<sequence length="95" mass="11022">MTNQVSGNINDTRSNIIMTLLKLYKLYEAMDRDIELENEKYRLYFRTGKGLSIEGAAGSIHVSGYNYVSVTLGEQITSYNHLPYRWLKELLNEQQ</sequence>
<name>A0ABT9ZY27_9BACI</name>
<reference evidence="1 2" key="1">
    <citation type="submission" date="2023-07" db="EMBL/GenBank/DDBJ databases">
        <title>Genomic Encyclopedia of Type Strains, Phase IV (KMG-IV): sequencing the most valuable type-strain genomes for metagenomic binning, comparative biology and taxonomic classification.</title>
        <authorList>
            <person name="Goeker M."/>
        </authorList>
    </citation>
    <scope>NUCLEOTIDE SEQUENCE [LARGE SCALE GENOMIC DNA]</scope>
    <source>
        <strain evidence="1 2">DSM 9768</strain>
    </source>
</reference>
<comment type="caution">
    <text evidence="1">The sequence shown here is derived from an EMBL/GenBank/DDBJ whole genome shotgun (WGS) entry which is preliminary data.</text>
</comment>
<dbReference type="EMBL" id="JAUSUG010000011">
    <property type="protein sequence ID" value="MDQ0255596.1"/>
    <property type="molecule type" value="Genomic_DNA"/>
</dbReference>
<evidence type="ECO:0000313" key="1">
    <source>
        <dbReference type="EMBL" id="MDQ0255596.1"/>
    </source>
</evidence>
<proteinExistence type="predicted"/>
<dbReference type="Proteomes" id="UP001230005">
    <property type="component" value="Unassembled WGS sequence"/>
</dbReference>
<evidence type="ECO:0000313" key="2">
    <source>
        <dbReference type="Proteomes" id="UP001230005"/>
    </source>
</evidence>
<gene>
    <name evidence="1" type="ORF">J2S74_002978</name>
</gene>
<accession>A0ABT9ZY27</accession>
<dbReference type="RefSeq" id="WP_307326594.1">
    <property type="nucleotide sequence ID" value="NZ_JAUSUG010000011.1"/>
</dbReference>
<organism evidence="1 2">
    <name type="scientific">Evansella vedderi</name>
    <dbReference type="NCBI Taxonomy" id="38282"/>
    <lineage>
        <taxon>Bacteria</taxon>
        <taxon>Bacillati</taxon>
        <taxon>Bacillota</taxon>
        <taxon>Bacilli</taxon>
        <taxon>Bacillales</taxon>
        <taxon>Bacillaceae</taxon>
        <taxon>Evansella</taxon>
    </lineage>
</organism>
<keyword evidence="2" id="KW-1185">Reference proteome</keyword>
<protein>
    <submittedName>
        <fullName evidence="1">Uncharacterized protein</fullName>
    </submittedName>
</protein>